<dbReference type="EMBL" id="CAJZBQ010000040">
    <property type="protein sequence ID" value="CAG9326217.1"/>
    <property type="molecule type" value="Genomic_DNA"/>
</dbReference>
<sequence length="73" mass="9045">MQILYLWSIPKYSWQLANEIALSPQQIKATFSMEYYWTLKWERQKCNIAYWKISKKIFRDSLIPKCFQKLLHR</sequence>
<dbReference type="Proteomes" id="UP001162131">
    <property type="component" value="Unassembled WGS sequence"/>
</dbReference>
<comment type="caution">
    <text evidence="1">The sequence shown here is derived from an EMBL/GenBank/DDBJ whole genome shotgun (WGS) entry which is preliminary data.</text>
</comment>
<accession>A0AAU9JG49</accession>
<keyword evidence="2" id="KW-1185">Reference proteome</keyword>
<protein>
    <submittedName>
        <fullName evidence="1">Uncharacterized protein</fullName>
    </submittedName>
</protein>
<evidence type="ECO:0000313" key="1">
    <source>
        <dbReference type="EMBL" id="CAG9326217.1"/>
    </source>
</evidence>
<reference evidence="1" key="1">
    <citation type="submission" date="2021-09" db="EMBL/GenBank/DDBJ databases">
        <authorList>
            <consortium name="AG Swart"/>
            <person name="Singh M."/>
            <person name="Singh A."/>
            <person name="Seah K."/>
            <person name="Emmerich C."/>
        </authorList>
    </citation>
    <scope>NUCLEOTIDE SEQUENCE</scope>
    <source>
        <strain evidence="1">ATCC30299</strain>
    </source>
</reference>
<organism evidence="1 2">
    <name type="scientific">Blepharisma stoltei</name>
    <dbReference type="NCBI Taxonomy" id="1481888"/>
    <lineage>
        <taxon>Eukaryota</taxon>
        <taxon>Sar</taxon>
        <taxon>Alveolata</taxon>
        <taxon>Ciliophora</taxon>
        <taxon>Postciliodesmatophora</taxon>
        <taxon>Heterotrichea</taxon>
        <taxon>Heterotrichida</taxon>
        <taxon>Blepharismidae</taxon>
        <taxon>Blepharisma</taxon>
    </lineage>
</organism>
<gene>
    <name evidence="1" type="ORF">BSTOLATCC_MIC40648</name>
</gene>
<proteinExistence type="predicted"/>
<evidence type="ECO:0000313" key="2">
    <source>
        <dbReference type="Proteomes" id="UP001162131"/>
    </source>
</evidence>
<name>A0AAU9JG49_9CILI</name>
<dbReference type="AlphaFoldDB" id="A0AAU9JG49"/>